<sequence length="81" mass="8673">MNLLSPVFCGCRHECHVAQMCAFRFALDCMGGSGEEREEAGSLPFGCAQGRNDNQKGNGKDNSNSRFPAGMTNQKGNSKGN</sequence>
<name>G8NVB3_GRAMM</name>
<protein>
    <submittedName>
        <fullName evidence="2">Structural constituent of cell wall, putative</fullName>
    </submittedName>
</protein>
<dbReference type="KEGG" id="gma:AciX8_1055"/>
<accession>G8NVB3</accession>
<proteinExistence type="predicted"/>
<organism evidence="2 3">
    <name type="scientific">Granulicella mallensis (strain ATCC BAA-1857 / DSM 23137 / MP5ACTX8)</name>
    <dbReference type="NCBI Taxonomy" id="682795"/>
    <lineage>
        <taxon>Bacteria</taxon>
        <taxon>Pseudomonadati</taxon>
        <taxon>Acidobacteriota</taxon>
        <taxon>Terriglobia</taxon>
        <taxon>Terriglobales</taxon>
        <taxon>Acidobacteriaceae</taxon>
        <taxon>Granulicella</taxon>
    </lineage>
</organism>
<reference evidence="2 3" key="1">
    <citation type="submission" date="2011-11" db="EMBL/GenBank/DDBJ databases">
        <title>Complete sequence of Granulicella mallensis MP5ACTX8.</title>
        <authorList>
            <consortium name="US DOE Joint Genome Institute"/>
            <person name="Lucas S."/>
            <person name="Copeland A."/>
            <person name="Lapidus A."/>
            <person name="Cheng J.-F."/>
            <person name="Goodwin L."/>
            <person name="Pitluck S."/>
            <person name="Peters L."/>
            <person name="Lu M."/>
            <person name="Detter J.C."/>
            <person name="Han C."/>
            <person name="Tapia R."/>
            <person name="Land M."/>
            <person name="Hauser L."/>
            <person name="Kyrpides N."/>
            <person name="Ivanova N."/>
            <person name="Mikhailova N."/>
            <person name="Pagani I."/>
            <person name="Rawat S."/>
            <person name="Mannisto M."/>
            <person name="Haggblom M."/>
            <person name="Woyke T."/>
        </authorList>
    </citation>
    <scope>NUCLEOTIDE SEQUENCE [LARGE SCALE GENOMIC DNA]</scope>
    <source>
        <strain evidence="3">ATCC BAA-1857 / DSM 23137 / MP5ACTX8</strain>
    </source>
</reference>
<feature type="region of interest" description="Disordered" evidence="1">
    <location>
        <begin position="32"/>
        <end position="81"/>
    </location>
</feature>
<dbReference type="HOGENOM" id="CLU_2569051_0_0_0"/>
<dbReference type="EMBL" id="CP003130">
    <property type="protein sequence ID" value="AEU35402.1"/>
    <property type="molecule type" value="Genomic_DNA"/>
</dbReference>
<dbReference type="AlphaFoldDB" id="G8NVB3"/>
<evidence type="ECO:0000313" key="3">
    <source>
        <dbReference type="Proteomes" id="UP000007113"/>
    </source>
</evidence>
<gene>
    <name evidence="2" type="ordered locus">AciX8_1055</name>
</gene>
<evidence type="ECO:0000313" key="2">
    <source>
        <dbReference type="EMBL" id="AEU35402.1"/>
    </source>
</evidence>
<keyword evidence="3" id="KW-1185">Reference proteome</keyword>
<feature type="compositionally biased region" description="Polar residues" evidence="1">
    <location>
        <begin position="51"/>
        <end position="81"/>
    </location>
</feature>
<dbReference type="STRING" id="682795.AciX8_1055"/>
<evidence type="ECO:0000256" key="1">
    <source>
        <dbReference type="SAM" id="MobiDB-lite"/>
    </source>
</evidence>
<dbReference type="Proteomes" id="UP000007113">
    <property type="component" value="Chromosome"/>
</dbReference>